<sequence length="378" mass="43867">MARYWDLTQHDWGADIDLTSPVRRKIDIVSPPSENVTKTKRCGRTAVSKANPFQKENDNAAKKAGSASPVSEADRRIPNAANGWTGFEETRGRLPNIRTYDSIPVSSQDQVSQHWTLLLNAVIEEDLKLLYPPQCSTTWRPKKVHNREEEVQTELIMMEHHKAASEEKEFLEFDLHDFCDYRAWGHPNGFRGQFESLMTVASEKDKLHWLVDGVIEHKGIQRRVMGAQIINGAWHGNLDYDTPKPQQALLVPSRQSDQILLKLLDRLRLVSRLFQAFFIDYLFDNRASDLCLNDFEAKFWTWLQTLHGNHINKWHAQCRFQTDFYKHVTYFAQFLRIQAYSLYEQDPTELSHPIWDEIGVGVVCMRQEPPTITWTVAT</sequence>
<protein>
    <recommendedName>
        <fullName evidence="2">DUF7893 domain-containing protein</fullName>
    </recommendedName>
</protein>
<dbReference type="EMBL" id="JAVRRF010000003">
    <property type="protein sequence ID" value="KAK5067057.1"/>
    <property type="molecule type" value="Genomic_DNA"/>
</dbReference>
<evidence type="ECO:0000313" key="3">
    <source>
        <dbReference type="EMBL" id="KAK5067057.1"/>
    </source>
</evidence>
<dbReference type="Pfam" id="PF25423">
    <property type="entry name" value="DUF7893"/>
    <property type="match status" value="1"/>
</dbReference>
<proteinExistence type="predicted"/>
<dbReference type="InterPro" id="IPR057215">
    <property type="entry name" value="DUF7893"/>
</dbReference>
<reference evidence="3 4" key="1">
    <citation type="submission" date="2023-08" db="EMBL/GenBank/DDBJ databases">
        <title>Black Yeasts Isolated from many extreme environments.</title>
        <authorList>
            <person name="Coleine C."/>
            <person name="Stajich J.E."/>
            <person name="Selbmann L."/>
        </authorList>
    </citation>
    <scope>NUCLEOTIDE SEQUENCE [LARGE SCALE GENOMIC DNA]</scope>
    <source>
        <strain evidence="3 4">CCFEE 6328</strain>
    </source>
</reference>
<comment type="caution">
    <text evidence="3">The sequence shown here is derived from an EMBL/GenBank/DDBJ whole genome shotgun (WGS) entry which is preliminary data.</text>
</comment>
<name>A0ABR0JM72_9EURO</name>
<feature type="region of interest" description="Disordered" evidence="1">
    <location>
        <begin position="47"/>
        <end position="76"/>
    </location>
</feature>
<feature type="domain" description="DUF7893" evidence="2">
    <location>
        <begin position="274"/>
        <end position="359"/>
    </location>
</feature>
<evidence type="ECO:0000259" key="2">
    <source>
        <dbReference type="Pfam" id="PF25423"/>
    </source>
</evidence>
<dbReference type="Proteomes" id="UP001345691">
    <property type="component" value="Unassembled WGS sequence"/>
</dbReference>
<evidence type="ECO:0000256" key="1">
    <source>
        <dbReference type="SAM" id="MobiDB-lite"/>
    </source>
</evidence>
<gene>
    <name evidence="3" type="ORF">LTR69_002406</name>
</gene>
<accession>A0ABR0JM72</accession>
<evidence type="ECO:0000313" key="4">
    <source>
        <dbReference type="Proteomes" id="UP001345691"/>
    </source>
</evidence>
<keyword evidence="4" id="KW-1185">Reference proteome</keyword>
<organism evidence="3 4">
    <name type="scientific">Exophiala sideris</name>
    <dbReference type="NCBI Taxonomy" id="1016849"/>
    <lineage>
        <taxon>Eukaryota</taxon>
        <taxon>Fungi</taxon>
        <taxon>Dikarya</taxon>
        <taxon>Ascomycota</taxon>
        <taxon>Pezizomycotina</taxon>
        <taxon>Eurotiomycetes</taxon>
        <taxon>Chaetothyriomycetidae</taxon>
        <taxon>Chaetothyriales</taxon>
        <taxon>Herpotrichiellaceae</taxon>
        <taxon>Exophiala</taxon>
    </lineage>
</organism>